<dbReference type="RefSeq" id="WP_295575961.1">
    <property type="nucleotide sequence ID" value="NZ_FLQR01000007.1"/>
</dbReference>
<gene>
    <name evidence="2" type="ORF">MIPYR_30122</name>
</gene>
<organism evidence="2">
    <name type="scientific">uncultured Microbacterium sp</name>
    <dbReference type="NCBI Taxonomy" id="191216"/>
    <lineage>
        <taxon>Bacteria</taxon>
        <taxon>Bacillati</taxon>
        <taxon>Actinomycetota</taxon>
        <taxon>Actinomycetes</taxon>
        <taxon>Micrococcales</taxon>
        <taxon>Microbacteriaceae</taxon>
        <taxon>Microbacterium</taxon>
        <taxon>environmental samples</taxon>
    </lineage>
</organism>
<dbReference type="EMBL" id="FLQR01000007">
    <property type="protein sequence ID" value="SBS72631.1"/>
    <property type="molecule type" value="Genomic_DNA"/>
</dbReference>
<name>A0A1Y5P929_9MICO</name>
<evidence type="ECO:0000256" key="1">
    <source>
        <dbReference type="SAM" id="SignalP"/>
    </source>
</evidence>
<keyword evidence="1" id="KW-0732">Signal</keyword>
<feature type="signal peptide" evidence="1">
    <location>
        <begin position="1"/>
        <end position="26"/>
    </location>
</feature>
<reference evidence="2" key="1">
    <citation type="submission" date="2016-03" db="EMBL/GenBank/DDBJ databases">
        <authorList>
            <person name="Ploux O."/>
        </authorList>
    </citation>
    <scope>NUCLEOTIDE SEQUENCE</scope>
    <source>
        <strain evidence="2">UC1</strain>
    </source>
</reference>
<accession>A0A1Y5P929</accession>
<dbReference type="AlphaFoldDB" id="A0A1Y5P929"/>
<sequence length="504" mass="51654">MKRTTMRIAALGMSVLLAGTAAPAMADEGDPIPVLGISDASGVLTLPAGDGVRDTATFTVTSDVAATVVLDVIGLDDTTVVKTLDPIDLTTEALSAPLTVDVAGLPSGILTLRATPWSGDAAGEPVSSPLRVGSGNPTMVTLALSPKTIDTWSGSSVRSTVATVAAVDETDLAIPFTGTVTAVVGTVKHVASVTSPLGAAAKATISASKLKAGSGTVSATVTGNGKTATSDSVSLLVRKTAVASVKIARSESVVYPTKDGYKDSSKISVSWKSTTGSAIPVTGVVKIINSKGKTVKSWGLSTTKPWSGTWNGKVGTTAVYGTYTVKAAIKGPEGSTLAASTTITVKKGKLVERSVKTTVKADTVLTEYVDLGDLDYNVCYEDYFAAGDIFCNGNDSIDGLSLFAMSTRSVPTAVVDAQKYGGAKVRITAKVSHVYGDVAWGYARQGAETSKSTLVAATGNSTPGWLSLPATTKKLEVFLGLGEYSFVGIGTFTIDYRYKVLSTT</sequence>
<evidence type="ECO:0008006" key="3">
    <source>
        <dbReference type="Google" id="ProtNLM"/>
    </source>
</evidence>
<evidence type="ECO:0000313" key="2">
    <source>
        <dbReference type="EMBL" id="SBS72631.1"/>
    </source>
</evidence>
<feature type="chain" id="PRO_5012486726" description="Bacterial Ig-like domain-containing protein" evidence="1">
    <location>
        <begin position="27"/>
        <end position="504"/>
    </location>
</feature>
<proteinExistence type="predicted"/>
<protein>
    <recommendedName>
        <fullName evidence="3">Bacterial Ig-like domain-containing protein</fullName>
    </recommendedName>
</protein>